<sequence>MSSPKPLVLVLGATGSTGGSIIKGLLASGNFRIAALIRPASASKVATEKLRSAGIDIRLGDVADSVEKHKEALAGVDILISAVVGTIIDQQKNIILAAQQAGVKRVIPCDFGTPGAKGVRELHDQKLAIRDFIKQNGIPHTFIDVGWWMQVSLPIPLRSRAPAEFKSMTHRIAGSGNAPILLTDNDHIGTFVARIIADPRTLNHAVIIWEDQASMLDAQEIGARLSGEGQKLKDLYITAEEVLQAVAAAKERVTRDPSDWMSHAMQSWNEYIYSIQILHENTLENAKRLGYLDARELYPDIATTTLEECAKGFYAMEEPAEAYGYTFN</sequence>
<dbReference type="InterPro" id="IPR051609">
    <property type="entry name" value="NmrA/Isoflavone_reductase-like"/>
</dbReference>
<evidence type="ECO:0000259" key="3">
    <source>
        <dbReference type="Pfam" id="PF05368"/>
    </source>
</evidence>
<proteinExistence type="predicted"/>
<feature type="domain" description="NmrA-like" evidence="3">
    <location>
        <begin position="5"/>
        <end position="308"/>
    </location>
</feature>
<dbReference type="Proteomes" id="UP000313359">
    <property type="component" value="Unassembled WGS sequence"/>
</dbReference>
<evidence type="ECO:0000256" key="2">
    <source>
        <dbReference type="ARBA" id="ARBA00023002"/>
    </source>
</evidence>
<keyword evidence="2" id="KW-0560">Oxidoreductase</keyword>
<gene>
    <name evidence="4" type="ORF">L227DRAFT_505841</name>
</gene>
<dbReference type="Pfam" id="PF05368">
    <property type="entry name" value="NmrA"/>
    <property type="match status" value="1"/>
</dbReference>
<evidence type="ECO:0000313" key="4">
    <source>
        <dbReference type="EMBL" id="RPD58089.1"/>
    </source>
</evidence>
<dbReference type="SUPFAM" id="SSF51735">
    <property type="entry name" value="NAD(P)-binding Rossmann-fold domains"/>
    <property type="match status" value="1"/>
</dbReference>
<protein>
    <submittedName>
        <fullName evidence="4">NAD-P-binding protein</fullName>
    </submittedName>
</protein>
<accession>A0A5C2S538</accession>
<dbReference type="GO" id="GO:0016491">
    <property type="term" value="F:oxidoreductase activity"/>
    <property type="evidence" value="ECO:0007669"/>
    <property type="project" value="UniProtKB-KW"/>
</dbReference>
<dbReference type="InterPro" id="IPR008030">
    <property type="entry name" value="NmrA-like"/>
</dbReference>
<dbReference type="InterPro" id="IPR036291">
    <property type="entry name" value="NAD(P)-bd_dom_sf"/>
</dbReference>
<name>A0A5C2S538_9APHY</name>
<dbReference type="STRING" id="1328759.A0A5C2S538"/>
<dbReference type="OrthoDB" id="2798875at2759"/>
<evidence type="ECO:0000313" key="5">
    <source>
        <dbReference type="Proteomes" id="UP000313359"/>
    </source>
</evidence>
<dbReference type="PANTHER" id="PTHR47706">
    <property type="entry name" value="NMRA-LIKE FAMILY PROTEIN"/>
    <property type="match status" value="1"/>
</dbReference>
<evidence type="ECO:0000256" key="1">
    <source>
        <dbReference type="ARBA" id="ARBA00022857"/>
    </source>
</evidence>
<keyword evidence="1" id="KW-0521">NADP</keyword>
<reference evidence="4" key="1">
    <citation type="journal article" date="2018" name="Genome Biol. Evol.">
        <title>Genomics and development of Lentinus tigrinus, a white-rot wood-decaying mushroom with dimorphic fruiting bodies.</title>
        <authorList>
            <person name="Wu B."/>
            <person name="Xu Z."/>
            <person name="Knudson A."/>
            <person name="Carlson A."/>
            <person name="Chen N."/>
            <person name="Kovaka S."/>
            <person name="LaButti K."/>
            <person name="Lipzen A."/>
            <person name="Pennachio C."/>
            <person name="Riley R."/>
            <person name="Schakwitz W."/>
            <person name="Umezawa K."/>
            <person name="Ohm R.A."/>
            <person name="Grigoriev I.V."/>
            <person name="Nagy L.G."/>
            <person name="Gibbons J."/>
            <person name="Hibbett D."/>
        </authorList>
    </citation>
    <scope>NUCLEOTIDE SEQUENCE [LARGE SCALE GENOMIC DNA]</scope>
    <source>
        <strain evidence="4">ALCF2SS1-6</strain>
    </source>
</reference>
<dbReference type="EMBL" id="ML122277">
    <property type="protein sequence ID" value="RPD58089.1"/>
    <property type="molecule type" value="Genomic_DNA"/>
</dbReference>
<dbReference type="AlphaFoldDB" id="A0A5C2S538"/>
<dbReference type="PANTHER" id="PTHR47706:SF9">
    <property type="entry name" value="NMRA-LIKE DOMAIN-CONTAINING PROTEIN-RELATED"/>
    <property type="match status" value="1"/>
</dbReference>
<keyword evidence="5" id="KW-1185">Reference proteome</keyword>
<dbReference type="Gene3D" id="3.40.50.720">
    <property type="entry name" value="NAD(P)-binding Rossmann-like Domain"/>
    <property type="match status" value="1"/>
</dbReference>
<organism evidence="4 5">
    <name type="scientific">Lentinus tigrinus ALCF2SS1-6</name>
    <dbReference type="NCBI Taxonomy" id="1328759"/>
    <lineage>
        <taxon>Eukaryota</taxon>
        <taxon>Fungi</taxon>
        <taxon>Dikarya</taxon>
        <taxon>Basidiomycota</taxon>
        <taxon>Agaricomycotina</taxon>
        <taxon>Agaricomycetes</taxon>
        <taxon>Polyporales</taxon>
        <taxon>Polyporaceae</taxon>
        <taxon>Lentinus</taxon>
    </lineage>
</organism>
<dbReference type="Gene3D" id="3.90.25.10">
    <property type="entry name" value="UDP-galactose 4-epimerase, domain 1"/>
    <property type="match status" value="1"/>
</dbReference>